<name>A0A067LWJ4_BOTB1</name>
<dbReference type="InParanoid" id="A0A067LWJ4"/>
<dbReference type="STRING" id="930990.A0A067LWJ4"/>
<dbReference type="OrthoDB" id="3183767at2759"/>
<dbReference type="EMBL" id="KL198127">
    <property type="protein sequence ID" value="KDQ06670.1"/>
    <property type="molecule type" value="Genomic_DNA"/>
</dbReference>
<feature type="region of interest" description="Disordered" evidence="1">
    <location>
        <begin position="705"/>
        <end position="760"/>
    </location>
</feature>
<protein>
    <submittedName>
        <fullName evidence="2">Uncharacterized protein</fullName>
    </submittedName>
</protein>
<evidence type="ECO:0000313" key="2">
    <source>
        <dbReference type="EMBL" id="KDQ06670.1"/>
    </source>
</evidence>
<reference evidence="3" key="1">
    <citation type="journal article" date="2014" name="Proc. Natl. Acad. Sci. U.S.A.">
        <title>Extensive sampling of basidiomycete genomes demonstrates inadequacy of the white-rot/brown-rot paradigm for wood decay fungi.</title>
        <authorList>
            <person name="Riley R."/>
            <person name="Salamov A.A."/>
            <person name="Brown D.W."/>
            <person name="Nagy L.G."/>
            <person name="Floudas D."/>
            <person name="Held B.W."/>
            <person name="Levasseur A."/>
            <person name="Lombard V."/>
            <person name="Morin E."/>
            <person name="Otillar R."/>
            <person name="Lindquist E.A."/>
            <person name="Sun H."/>
            <person name="LaButti K.M."/>
            <person name="Schmutz J."/>
            <person name="Jabbour D."/>
            <person name="Luo H."/>
            <person name="Baker S.E."/>
            <person name="Pisabarro A.G."/>
            <person name="Walton J.D."/>
            <person name="Blanchette R.A."/>
            <person name="Henrissat B."/>
            <person name="Martin F."/>
            <person name="Cullen D."/>
            <person name="Hibbett D.S."/>
            <person name="Grigoriev I.V."/>
        </authorList>
    </citation>
    <scope>NUCLEOTIDE SEQUENCE [LARGE SCALE GENOMIC DNA]</scope>
    <source>
        <strain evidence="3">FD-172 SS1</strain>
    </source>
</reference>
<feature type="compositionally biased region" description="Low complexity" evidence="1">
    <location>
        <begin position="292"/>
        <end position="307"/>
    </location>
</feature>
<feature type="compositionally biased region" description="Basic and acidic residues" evidence="1">
    <location>
        <begin position="729"/>
        <end position="738"/>
    </location>
</feature>
<accession>A0A067LWJ4</accession>
<keyword evidence="3" id="KW-1185">Reference proteome</keyword>
<feature type="compositionally biased region" description="Acidic residues" evidence="1">
    <location>
        <begin position="718"/>
        <end position="728"/>
    </location>
</feature>
<organism evidence="2 3">
    <name type="scientific">Botryobasidium botryosum (strain FD-172 SS1)</name>
    <dbReference type="NCBI Taxonomy" id="930990"/>
    <lineage>
        <taxon>Eukaryota</taxon>
        <taxon>Fungi</taxon>
        <taxon>Dikarya</taxon>
        <taxon>Basidiomycota</taxon>
        <taxon>Agaricomycotina</taxon>
        <taxon>Agaricomycetes</taxon>
        <taxon>Cantharellales</taxon>
        <taxon>Botryobasidiaceae</taxon>
        <taxon>Botryobasidium</taxon>
    </lineage>
</organism>
<evidence type="ECO:0000313" key="3">
    <source>
        <dbReference type="Proteomes" id="UP000027195"/>
    </source>
</evidence>
<dbReference type="HOGENOM" id="CLU_002498_9_3_1"/>
<sequence>MHSAISVPTVSSVGFIRASSLIQQTIPKMATICNGGKCPSPKSLIEKQDIAQLGTKDDRDRRISTARRDDEDRRARVNKGRDMVYNQHVPLGSKKLDEVLKARSEVLTANAFSERLCALGFDYHDMLVNDFLHEWEIGNLMGLLKHIIRILYAHDPDLVIIFNERFRLILPFARDTIRKFVHNVSDMKNFAGRDYKDVLQCIIPVFYGLLPEPHNSEICTLLLAALEFHTLAKLRLHTDDTLADLDGAIVKYGCLIRRFATYTCPAFSTKDTPKEAEAKARKRAKKERATKEAGTAAIPANSTSTTTSNSRGFSLAQYKLYALGYYPATIRSFGTTEGYSVLRGEPEHRTAKTLYKMTSKTSSSTKQMTAMETIEHHLNRINDAINAILPPALKKQPRNPIHHDPSARYEMAIDAQEKIELAAFLSGHINDPAVHMSHMSSIRGYRYSTTTTIARSLKPLPYLQMFWEKLIDFHIAELRGKEYNGEDTVYSNEERYKIQIKGNFLHVHPRLRLNYTSYDVRRGQDALNLRSNRHDIFVPSGEKQTKTSHPFWYARILGIFHTFALDLSQPGASFKRVEFLWVRWFGNEKYRDGAGLARVAFMDPMAAGSFGFVSPRKVIRASHINPAFHYGRDPQWPSGTTFVEEEGGDWTYYYVNHHVDRDMYMRYRGGGIGHQNTCDIQSEKLAAAVPAEISDGAHDVEMAGTIGEEPGEEPAAAAEDEGLDTDSDDGSHNGRPLEGDEDDNSTASESECDSDVDFDV</sequence>
<proteinExistence type="predicted"/>
<dbReference type="AlphaFoldDB" id="A0A067LWJ4"/>
<evidence type="ECO:0000256" key="1">
    <source>
        <dbReference type="SAM" id="MobiDB-lite"/>
    </source>
</evidence>
<feature type="region of interest" description="Disordered" evidence="1">
    <location>
        <begin position="273"/>
        <end position="307"/>
    </location>
</feature>
<gene>
    <name evidence="2" type="ORF">BOTBODRAFT_181375</name>
</gene>
<feature type="compositionally biased region" description="Acidic residues" evidence="1">
    <location>
        <begin position="739"/>
        <end position="760"/>
    </location>
</feature>
<dbReference type="Proteomes" id="UP000027195">
    <property type="component" value="Unassembled WGS sequence"/>
</dbReference>